<feature type="non-terminal residue" evidence="2">
    <location>
        <position position="1"/>
    </location>
</feature>
<name>A0A7L0A8M8_9CORV</name>
<reference evidence="2 3" key="1">
    <citation type="submission" date="2019-09" db="EMBL/GenBank/DDBJ databases">
        <title>Bird 10,000 Genomes (B10K) Project - Family phase.</title>
        <authorList>
            <person name="Zhang G."/>
        </authorList>
    </citation>
    <scope>NUCLEOTIDE SEQUENCE [LARGE SCALE GENOMIC DNA]</scope>
    <source>
        <strain evidence="2">B10K-DU-001-48</strain>
        <tissue evidence="2">Muscle</tissue>
    </source>
</reference>
<proteinExistence type="predicted"/>
<dbReference type="SUPFAM" id="SSF53098">
    <property type="entry name" value="Ribonuclease H-like"/>
    <property type="match status" value="1"/>
</dbReference>
<dbReference type="GO" id="GO:0015074">
    <property type="term" value="P:DNA integration"/>
    <property type="evidence" value="ECO:0007669"/>
    <property type="project" value="InterPro"/>
</dbReference>
<dbReference type="InterPro" id="IPR001584">
    <property type="entry name" value="Integrase_cat-core"/>
</dbReference>
<dbReference type="InterPro" id="IPR050951">
    <property type="entry name" value="Retrovirus_Pol_polyprotein"/>
</dbReference>
<evidence type="ECO:0000259" key="1">
    <source>
        <dbReference type="PROSITE" id="PS50994"/>
    </source>
</evidence>
<organism evidence="2 3">
    <name type="scientific">Dicrurus megarhynchus</name>
    <dbReference type="NCBI Taxonomy" id="450177"/>
    <lineage>
        <taxon>Eukaryota</taxon>
        <taxon>Metazoa</taxon>
        <taxon>Chordata</taxon>
        <taxon>Craniata</taxon>
        <taxon>Vertebrata</taxon>
        <taxon>Euteleostomi</taxon>
        <taxon>Archelosauria</taxon>
        <taxon>Archosauria</taxon>
        <taxon>Dinosauria</taxon>
        <taxon>Saurischia</taxon>
        <taxon>Theropoda</taxon>
        <taxon>Coelurosauria</taxon>
        <taxon>Aves</taxon>
        <taxon>Neognathae</taxon>
        <taxon>Neoaves</taxon>
        <taxon>Telluraves</taxon>
        <taxon>Australaves</taxon>
        <taxon>Passeriformes</taxon>
        <taxon>Corvoidea</taxon>
        <taxon>Dicruridae</taxon>
        <taxon>Dicrurus</taxon>
    </lineage>
</organism>
<dbReference type="InterPro" id="IPR012337">
    <property type="entry name" value="RNaseH-like_sf"/>
</dbReference>
<dbReference type="Proteomes" id="UP000537234">
    <property type="component" value="Unassembled WGS sequence"/>
</dbReference>
<dbReference type="InterPro" id="IPR036397">
    <property type="entry name" value="RNaseH_sf"/>
</dbReference>
<dbReference type="PANTHER" id="PTHR37984:SF12">
    <property type="entry name" value="RIBONUCLEASE H"/>
    <property type="match status" value="1"/>
</dbReference>
<gene>
    <name evidence="2" type="primary">Tf29_1</name>
    <name evidence="2" type="ORF">DICMEG_R16282</name>
</gene>
<feature type="non-terminal residue" evidence="2">
    <location>
        <position position="272"/>
    </location>
</feature>
<dbReference type="GO" id="GO:0003676">
    <property type="term" value="F:nucleic acid binding"/>
    <property type="evidence" value="ECO:0007669"/>
    <property type="project" value="InterPro"/>
</dbReference>
<dbReference type="Pfam" id="PF00665">
    <property type="entry name" value="rve"/>
    <property type="match status" value="1"/>
</dbReference>
<sequence>THWGTQALCDHFLRSYGCIGIYGLAKKVTEGCVICQKINKKAMRKTTPRGQELAVRLFQSTQADFAELPHVQQWKFLLVMADHLTHWVEAIPTVRATANAVCKTLLQQTIPRYGMINRIDSDRGTHFTSKVLQNLTKSLGIDWKLHTLWHPQSSGQVERMNHTLKITLTKLMVETQMSWVKCLPLALLRIRTQPRADLGFSPYEMMFGLPFLTVRHKTATYEEGEASAKKCTITIAKTREGLRSKGLIPQSTSLDFKISNIHPGEWVLIKTW</sequence>
<keyword evidence="3" id="KW-1185">Reference proteome</keyword>
<evidence type="ECO:0000313" key="3">
    <source>
        <dbReference type="Proteomes" id="UP000537234"/>
    </source>
</evidence>
<dbReference type="Gene3D" id="3.30.420.10">
    <property type="entry name" value="Ribonuclease H-like superfamily/Ribonuclease H"/>
    <property type="match status" value="1"/>
</dbReference>
<dbReference type="EMBL" id="VXAD01046332">
    <property type="protein sequence ID" value="NXJ31172.1"/>
    <property type="molecule type" value="Genomic_DNA"/>
</dbReference>
<dbReference type="PANTHER" id="PTHR37984">
    <property type="entry name" value="PROTEIN CBG26694"/>
    <property type="match status" value="1"/>
</dbReference>
<dbReference type="PROSITE" id="PS50994">
    <property type="entry name" value="INTEGRASE"/>
    <property type="match status" value="1"/>
</dbReference>
<accession>A0A7L0A8M8</accession>
<dbReference type="AlphaFoldDB" id="A0A7L0A8M8"/>
<protein>
    <submittedName>
        <fullName evidence="2">TF29 protein</fullName>
    </submittedName>
</protein>
<feature type="domain" description="Integrase catalytic" evidence="1">
    <location>
        <begin position="44"/>
        <end position="210"/>
    </location>
</feature>
<evidence type="ECO:0000313" key="2">
    <source>
        <dbReference type="EMBL" id="NXJ31172.1"/>
    </source>
</evidence>
<comment type="caution">
    <text evidence="2">The sequence shown here is derived from an EMBL/GenBank/DDBJ whole genome shotgun (WGS) entry which is preliminary data.</text>
</comment>